<dbReference type="InParanoid" id="A0A5C3PP57"/>
<reference evidence="2 3" key="1">
    <citation type="journal article" date="2019" name="Nat. Ecol. Evol.">
        <title>Megaphylogeny resolves global patterns of mushroom evolution.</title>
        <authorList>
            <person name="Varga T."/>
            <person name="Krizsan K."/>
            <person name="Foldi C."/>
            <person name="Dima B."/>
            <person name="Sanchez-Garcia M."/>
            <person name="Sanchez-Ramirez S."/>
            <person name="Szollosi G.J."/>
            <person name="Szarkandi J.G."/>
            <person name="Papp V."/>
            <person name="Albert L."/>
            <person name="Andreopoulos W."/>
            <person name="Angelini C."/>
            <person name="Antonin V."/>
            <person name="Barry K.W."/>
            <person name="Bougher N.L."/>
            <person name="Buchanan P."/>
            <person name="Buyck B."/>
            <person name="Bense V."/>
            <person name="Catcheside P."/>
            <person name="Chovatia M."/>
            <person name="Cooper J."/>
            <person name="Damon W."/>
            <person name="Desjardin D."/>
            <person name="Finy P."/>
            <person name="Geml J."/>
            <person name="Haridas S."/>
            <person name="Hughes K."/>
            <person name="Justo A."/>
            <person name="Karasinski D."/>
            <person name="Kautmanova I."/>
            <person name="Kiss B."/>
            <person name="Kocsube S."/>
            <person name="Kotiranta H."/>
            <person name="LaButti K.M."/>
            <person name="Lechner B.E."/>
            <person name="Liimatainen K."/>
            <person name="Lipzen A."/>
            <person name="Lukacs Z."/>
            <person name="Mihaltcheva S."/>
            <person name="Morgado L.N."/>
            <person name="Niskanen T."/>
            <person name="Noordeloos M.E."/>
            <person name="Ohm R.A."/>
            <person name="Ortiz-Santana B."/>
            <person name="Ovrebo C."/>
            <person name="Racz N."/>
            <person name="Riley R."/>
            <person name="Savchenko A."/>
            <person name="Shiryaev A."/>
            <person name="Soop K."/>
            <person name="Spirin V."/>
            <person name="Szebenyi C."/>
            <person name="Tomsovsky M."/>
            <person name="Tulloss R.E."/>
            <person name="Uehling J."/>
            <person name="Grigoriev I.V."/>
            <person name="Vagvolgyi C."/>
            <person name="Papp T."/>
            <person name="Martin F.M."/>
            <person name="Miettinen O."/>
            <person name="Hibbett D.S."/>
            <person name="Nagy L.G."/>
        </authorList>
    </citation>
    <scope>NUCLEOTIDE SEQUENCE [LARGE SCALE GENOMIC DNA]</scope>
    <source>
        <strain evidence="2 3">HHB13444</strain>
    </source>
</reference>
<keyword evidence="1" id="KW-1133">Transmembrane helix</keyword>
<keyword evidence="1" id="KW-0472">Membrane</keyword>
<evidence type="ECO:0000256" key="1">
    <source>
        <dbReference type="SAM" id="Phobius"/>
    </source>
</evidence>
<evidence type="ECO:0000313" key="2">
    <source>
        <dbReference type="EMBL" id="TFK91326.1"/>
    </source>
</evidence>
<keyword evidence="1" id="KW-0812">Transmembrane</keyword>
<dbReference type="AlphaFoldDB" id="A0A5C3PP57"/>
<sequence length="190" mass="20780">MALGGLGAILLSGHPSLSPSHVLSQVDLRSAFLAVVFLIIVLVLAYLTNPSETSFRTYLTELSFKQHLSRLDDGGSEDGITSDDSGVHFTRSRKPGSTFDPSSPFHFVSRASVSLRTPKHVFYSFGVLTIAAVYPTGRSSARGNSHMIQSEHLGSLVSDAWYVGAFGRWWRGGIIQSWWHELLANTKDAE</sequence>
<dbReference type="EMBL" id="ML211022">
    <property type="protein sequence ID" value="TFK91326.1"/>
    <property type="molecule type" value="Genomic_DNA"/>
</dbReference>
<evidence type="ECO:0000313" key="3">
    <source>
        <dbReference type="Proteomes" id="UP000308197"/>
    </source>
</evidence>
<name>A0A5C3PP57_9APHY</name>
<proteinExistence type="predicted"/>
<feature type="non-terminal residue" evidence="2">
    <location>
        <position position="190"/>
    </location>
</feature>
<dbReference type="STRING" id="1314778.A0A5C3PP57"/>
<accession>A0A5C3PP57</accession>
<organism evidence="2 3">
    <name type="scientific">Polyporus arcularius HHB13444</name>
    <dbReference type="NCBI Taxonomy" id="1314778"/>
    <lineage>
        <taxon>Eukaryota</taxon>
        <taxon>Fungi</taxon>
        <taxon>Dikarya</taxon>
        <taxon>Basidiomycota</taxon>
        <taxon>Agaricomycotina</taxon>
        <taxon>Agaricomycetes</taxon>
        <taxon>Polyporales</taxon>
        <taxon>Polyporaceae</taxon>
        <taxon>Polyporus</taxon>
    </lineage>
</organism>
<keyword evidence="3" id="KW-1185">Reference proteome</keyword>
<gene>
    <name evidence="2" type="ORF">K466DRAFT_660110</name>
</gene>
<feature type="transmembrane region" description="Helical" evidence="1">
    <location>
        <begin position="30"/>
        <end position="47"/>
    </location>
</feature>
<dbReference type="Proteomes" id="UP000308197">
    <property type="component" value="Unassembled WGS sequence"/>
</dbReference>
<protein>
    <submittedName>
        <fullName evidence="2">Uncharacterized protein</fullName>
    </submittedName>
</protein>